<reference evidence="1 2" key="1">
    <citation type="journal article" date="2017" name="BMC Genomics">
        <title>Comparative genomic and phylogenomic analyses of the Bifidobacteriaceae family.</title>
        <authorList>
            <person name="Lugli G.A."/>
            <person name="Milani C."/>
            <person name="Turroni F."/>
            <person name="Duranti S."/>
            <person name="Mancabelli L."/>
            <person name="Mangifesta M."/>
            <person name="Ferrario C."/>
            <person name="Modesto M."/>
            <person name="Mattarelli P."/>
            <person name="Jiri K."/>
            <person name="van Sinderen D."/>
            <person name="Ventura M."/>
        </authorList>
    </citation>
    <scope>NUCLEOTIDE SEQUENCE [LARGE SCALE GENOMIC DNA]</scope>
    <source>
        <strain evidence="1 2">DSM 28807</strain>
    </source>
</reference>
<proteinExistence type="predicted"/>
<sequence length="94" mass="10743">MNDTGKMNEAELLEMFGLTSEQVEQDARRVEDETQDDGIIGPVYYGLHMIQRNDEPVATLTVKMPASQLQKVTEAAKKYHISRSEYVRRKLVEA</sequence>
<comment type="caution">
    <text evidence="1">The sequence shown here is derived from an EMBL/GenBank/DDBJ whole genome shotgun (WGS) entry which is preliminary data.</text>
</comment>
<dbReference type="EMBL" id="MWWX01000028">
    <property type="protein sequence ID" value="OZG58913.1"/>
    <property type="molecule type" value="Genomic_DNA"/>
</dbReference>
<dbReference type="AlphaFoldDB" id="A0A261FIU8"/>
<gene>
    <name evidence="1" type="ORF">BLEM_2310</name>
</gene>
<evidence type="ECO:0000313" key="2">
    <source>
        <dbReference type="Proteomes" id="UP000216352"/>
    </source>
</evidence>
<evidence type="ECO:0000313" key="1">
    <source>
        <dbReference type="EMBL" id="OZG58913.1"/>
    </source>
</evidence>
<dbReference type="STRING" id="1603886.GCA_001895165_02246"/>
<organism evidence="1 2">
    <name type="scientific">Bifidobacterium lemurum</name>
    <dbReference type="NCBI Taxonomy" id="1603886"/>
    <lineage>
        <taxon>Bacteria</taxon>
        <taxon>Bacillati</taxon>
        <taxon>Actinomycetota</taxon>
        <taxon>Actinomycetes</taxon>
        <taxon>Bifidobacteriales</taxon>
        <taxon>Bifidobacteriaceae</taxon>
        <taxon>Bifidobacterium</taxon>
    </lineage>
</organism>
<dbReference type="Proteomes" id="UP000216352">
    <property type="component" value="Unassembled WGS sequence"/>
</dbReference>
<protein>
    <submittedName>
        <fullName evidence="1">CopG family transcriptional regulator</fullName>
    </submittedName>
</protein>
<keyword evidence="2" id="KW-1185">Reference proteome</keyword>
<name>A0A261FIU8_9BIFI</name>
<accession>A0A261FIU8</accession>
<dbReference type="RefSeq" id="WP_235816003.1">
    <property type="nucleotide sequence ID" value="NZ_BDIS01000034.1"/>
</dbReference>